<dbReference type="PANTHER" id="PTHR43685:SF2">
    <property type="entry name" value="GLYCOSYLTRANSFERASE 2-LIKE DOMAIN-CONTAINING PROTEIN"/>
    <property type="match status" value="1"/>
</dbReference>
<proteinExistence type="predicted"/>
<evidence type="ECO:0000313" key="2">
    <source>
        <dbReference type="EMBL" id="ACS91097.1"/>
    </source>
</evidence>
<dbReference type="InterPro" id="IPR001173">
    <property type="entry name" value="Glyco_trans_2-like"/>
</dbReference>
<dbReference type="CAZy" id="GT2">
    <property type="family name" value="Glycosyltransferase Family 2"/>
</dbReference>
<dbReference type="Proteomes" id="UP000009079">
    <property type="component" value="Chromosome"/>
</dbReference>
<dbReference type="EMBL" id="CP001463">
    <property type="protein sequence ID" value="ACS91097.1"/>
    <property type="molecule type" value="Genomic_DNA"/>
</dbReference>
<dbReference type="eggNOG" id="arCOG01381">
    <property type="taxonomic scope" value="Archaea"/>
</dbReference>
<keyword evidence="2" id="KW-0808">Transferase</keyword>
<dbReference type="PANTHER" id="PTHR43685">
    <property type="entry name" value="GLYCOSYLTRANSFERASE"/>
    <property type="match status" value="1"/>
</dbReference>
<gene>
    <name evidence="2" type="ordered locus">TSIB_2050</name>
</gene>
<feature type="domain" description="Glycosyltransferase 2-like" evidence="1">
    <location>
        <begin position="1"/>
        <end position="125"/>
    </location>
</feature>
<organism evidence="2 3">
    <name type="scientific">Thermococcus sibiricus (strain DSM 12597 / MM 739)</name>
    <dbReference type="NCBI Taxonomy" id="604354"/>
    <lineage>
        <taxon>Archaea</taxon>
        <taxon>Methanobacteriati</taxon>
        <taxon>Methanobacteriota</taxon>
        <taxon>Thermococci</taxon>
        <taxon>Thermococcales</taxon>
        <taxon>Thermococcaceae</taxon>
        <taxon>Thermococcus</taxon>
    </lineage>
</organism>
<dbReference type="GO" id="GO:0016740">
    <property type="term" value="F:transferase activity"/>
    <property type="evidence" value="ECO:0007669"/>
    <property type="project" value="UniProtKB-KW"/>
</dbReference>
<sequence>MPSYNHEKYIAQAIESVLNQTFPDFELIIIDDGSKDRSKEIIKAYEKKDKRIRAIFHKNNKGIARTMNEGLRKAKGKFIALFSSDDVWVKDKLEKQLKFFEKNDDLVVWSEGLVIDAQGNPTGGTFTQMYGASKKKKSGNLFEELLKGNYIFGQSVILKKKNIKDITYDERLKYLNDYKFMVDLAYNYEFYYIPEPLAMYRIHGKNSILSDRREWLRDQILVSTYFLERYGDRISKKLRAMLYHRIASAYAQLGERKIVLSYLPVLVKIDPISLYPLILLGLVATSENSLGRKILRKVYYLLLYNI</sequence>
<dbReference type="HOGENOM" id="CLU_025996_0_5_2"/>
<reference evidence="2 3" key="1">
    <citation type="journal article" date="2009" name="Appl. Environ. Microbiol.">
        <title>Metabolic versatility and indigenous origin of the archaeon Thermococcus sibiricus, isolated from a siberian oil reservoir, as revealed by genome analysis.</title>
        <authorList>
            <person name="Mardanov A.V."/>
            <person name="Ravin N.V."/>
            <person name="Svetlitchnyi V.A."/>
            <person name="Beletsky A.V."/>
            <person name="Miroshnichenko M.L."/>
            <person name="Bonch-Osmolovskaya E.A."/>
            <person name="Skryabin K.G."/>
        </authorList>
    </citation>
    <scope>NUCLEOTIDE SEQUENCE [LARGE SCALE GENOMIC DNA]</scope>
    <source>
        <strain evidence="3">DSM 12597 / MM 739</strain>
    </source>
</reference>
<dbReference type="InterPro" id="IPR050834">
    <property type="entry name" value="Glycosyltransf_2"/>
</dbReference>
<evidence type="ECO:0000313" key="3">
    <source>
        <dbReference type="Proteomes" id="UP000009079"/>
    </source>
</evidence>
<protein>
    <submittedName>
        <fullName evidence="2">Glycosyl transferase, family 2</fullName>
    </submittedName>
</protein>
<keyword evidence="3" id="KW-1185">Reference proteome</keyword>
<dbReference type="Pfam" id="PF00535">
    <property type="entry name" value="Glycos_transf_2"/>
    <property type="match status" value="1"/>
</dbReference>
<dbReference type="InterPro" id="IPR029044">
    <property type="entry name" value="Nucleotide-diphossugar_trans"/>
</dbReference>
<dbReference type="Gene3D" id="3.90.550.10">
    <property type="entry name" value="Spore Coat Polysaccharide Biosynthesis Protein SpsA, Chain A"/>
    <property type="match status" value="1"/>
</dbReference>
<dbReference type="SUPFAM" id="SSF53448">
    <property type="entry name" value="Nucleotide-diphospho-sugar transferases"/>
    <property type="match status" value="1"/>
</dbReference>
<accession>C6A0B6</accession>
<dbReference type="STRING" id="604354.TSIB_2050"/>
<evidence type="ECO:0000259" key="1">
    <source>
        <dbReference type="Pfam" id="PF00535"/>
    </source>
</evidence>
<dbReference type="KEGG" id="tsi:TSIB_2050"/>
<name>C6A0B6_THESM</name>
<dbReference type="AlphaFoldDB" id="C6A0B6"/>